<evidence type="ECO:0000256" key="2">
    <source>
        <dbReference type="ARBA" id="ARBA00022527"/>
    </source>
</evidence>
<sequence length="811" mass="91159">MITYKPPMPYPLVICVSLFLVSSLLQPFCTTTTAQTYKNVSKGDFLIAGQRDSSSFWASPSGEFAFGFQAIRNAGFLLAIWFNKIPARTIVWWANGTELLAPAGSKVQLTADGQLVLLKGTTGEKIWQAEPSDNRVFVSHAAMLDTGSFVLATAGSEYLWETFTSPTDTLLPSQTMVQRTTLVARHGETNYSDGRFTFTLQGDGNLVAYAKHTALDSVMDYYWASSTNNATKLIFNTSGSIYLEVMDGSIINVLPSNAVSMQDFYHRGILEYDGAFRHYVYPKSTSSAAGRPMAWTCLSAVPPNICRLYPPDRGLGPCGFNSYCSYQDQKSSCHCPEGFSFIDPNDRSRGCQQNFVSQSCTEPSSDTDKETDRFYFYDIPNGDWHLNDYEWIHNVTEDFCRRNCLADCFCGAATYTNGDCHKKMLPLSNGRTESGVYGITMVKTRKARNSTLQPPGGYPKSENKDLSTLIIIGAVLLGSSVFLNIFSLQVMAVRFVKRKRRNIQPLVLPGMDLQCFTYEEIKIVTDEFKEEIGSGSFGRVFKGFLASGVGNYVAVKTFNSMVAEREQEFNAEVSAIGRTNHRNLIKLIGFCNEKQHRLLVYEFMSNGSLSNFLFGDSRINWYDRIQIALEIARGLLYLHEGCSTPIIHCDIKPQNILLDDSFTAKISDFGLAKLLKIEQSRTMTGIRGTKGYVAPEWFRSKPITIKVDVYSYGILFLEIICSRKCFDTEAEDEHKMVLADWAYDCYVERKLDQLMKDDKEAMEYLERVEKYVKIAIWCIQENPAQRPPMDRVIQMIEGSIEVPIPPDPSSS</sequence>
<evidence type="ECO:0000256" key="7">
    <source>
        <dbReference type="ARBA" id="ARBA00022741"/>
    </source>
</evidence>
<evidence type="ECO:0000256" key="10">
    <source>
        <dbReference type="ARBA" id="ARBA00022989"/>
    </source>
</evidence>
<dbReference type="KEGG" id="zju:107412632"/>
<evidence type="ECO:0000256" key="17">
    <source>
        <dbReference type="PIRNR" id="PIRNR000641"/>
    </source>
</evidence>
<dbReference type="InterPro" id="IPR036426">
    <property type="entry name" value="Bulb-type_lectin_dom_sf"/>
</dbReference>
<reference evidence="24" key="1">
    <citation type="submission" date="2025-08" db="UniProtKB">
        <authorList>
            <consortium name="RefSeq"/>
        </authorList>
    </citation>
    <scope>IDENTIFICATION</scope>
    <source>
        <tissue evidence="24">Seedling</tissue>
    </source>
</reference>
<dbReference type="CDD" id="cd14066">
    <property type="entry name" value="STKc_IRAK"/>
    <property type="match status" value="1"/>
</dbReference>
<keyword evidence="8 17" id="KW-0418">Kinase</keyword>
<keyword evidence="6 20" id="KW-0732">Signal</keyword>
<dbReference type="SMART" id="SM00108">
    <property type="entry name" value="B_lectin"/>
    <property type="match status" value="1"/>
</dbReference>
<keyword evidence="5 19" id="KW-0812">Transmembrane</keyword>
<evidence type="ECO:0000313" key="24">
    <source>
        <dbReference type="RefSeq" id="XP_015875933.3"/>
    </source>
</evidence>
<evidence type="ECO:0000256" key="14">
    <source>
        <dbReference type="ARBA" id="ARBA00023180"/>
    </source>
</evidence>
<dbReference type="RefSeq" id="XP_015875933.3">
    <property type="nucleotide sequence ID" value="XM_016020447.4"/>
</dbReference>
<keyword evidence="9 17" id="KW-0067">ATP-binding</keyword>
<evidence type="ECO:0000256" key="6">
    <source>
        <dbReference type="ARBA" id="ARBA00022729"/>
    </source>
</evidence>
<dbReference type="PANTHER" id="PTHR47976">
    <property type="entry name" value="G-TYPE LECTIN S-RECEPTOR-LIKE SERINE/THREONINE-PROTEIN KINASE SD2-5"/>
    <property type="match status" value="1"/>
</dbReference>
<gene>
    <name evidence="24" type="primary">LOC107412632</name>
</gene>
<dbReference type="InterPro" id="IPR008271">
    <property type="entry name" value="Ser/Thr_kinase_AS"/>
</dbReference>
<dbReference type="GO" id="GO:0005524">
    <property type="term" value="F:ATP binding"/>
    <property type="evidence" value="ECO:0007669"/>
    <property type="project" value="UniProtKB-UniRule"/>
</dbReference>
<keyword evidence="2 17" id="KW-0723">Serine/threonine-protein kinase</keyword>
<dbReference type="EC" id="2.7.11.1" evidence="17"/>
<dbReference type="PANTHER" id="PTHR47976:SF108">
    <property type="entry name" value="G-TYPE LECTIN S-RECEPTOR-LIKE SERINE_THREONINE-PROTEIN KINASE LECRK1"/>
    <property type="match status" value="1"/>
</dbReference>
<evidence type="ECO:0000256" key="20">
    <source>
        <dbReference type="SAM" id="SignalP"/>
    </source>
</evidence>
<dbReference type="AlphaFoldDB" id="A0A6P3ZL68"/>
<evidence type="ECO:0000256" key="8">
    <source>
        <dbReference type="ARBA" id="ARBA00022777"/>
    </source>
</evidence>
<dbReference type="Gene3D" id="2.90.10.10">
    <property type="entry name" value="Bulb-type lectin domain"/>
    <property type="match status" value="2"/>
</dbReference>
<evidence type="ECO:0000256" key="18">
    <source>
        <dbReference type="PROSITE-ProRule" id="PRU10141"/>
    </source>
</evidence>
<dbReference type="InParanoid" id="A0A6P3ZL68"/>
<evidence type="ECO:0000256" key="3">
    <source>
        <dbReference type="ARBA" id="ARBA00022536"/>
    </source>
</evidence>
<evidence type="ECO:0000256" key="5">
    <source>
        <dbReference type="ARBA" id="ARBA00022692"/>
    </source>
</evidence>
<keyword evidence="3" id="KW-0245">EGF-like domain</keyword>
<feature type="binding site" evidence="18">
    <location>
        <position position="556"/>
    </location>
    <ligand>
        <name>ATP</name>
        <dbReference type="ChEBI" id="CHEBI:30616"/>
    </ligand>
</feature>
<evidence type="ECO:0000256" key="15">
    <source>
        <dbReference type="ARBA" id="ARBA00047899"/>
    </source>
</evidence>
<evidence type="ECO:0000256" key="4">
    <source>
        <dbReference type="ARBA" id="ARBA00022679"/>
    </source>
</evidence>
<dbReference type="SUPFAM" id="SSF56112">
    <property type="entry name" value="Protein kinase-like (PK-like)"/>
    <property type="match status" value="1"/>
</dbReference>
<evidence type="ECO:0000256" key="13">
    <source>
        <dbReference type="ARBA" id="ARBA00023170"/>
    </source>
</evidence>
<evidence type="ECO:0000259" key="21">
    <source>
        <dbReference type="PROSITE" id="PS50011"/>
    </source>
</evidence>
<dbReference type="PROSITE" id="PS00108">
    <property type="entry name" value="PROTEIN_KINASE_ST"/>
    <property type="match status" value="1"/>
</dbReference>
<evidence type="ECO:0000313" key="23">
    <source>
        <dbReference type="Proteomes" id="UP001652623"/>
    </source>
</evidence>
<dbReference type="Proteomes" id="UP001652623">
    <property type="component" value="Chromosome 10"/>
</dbReference>
<dbReference type="InterPro" id="IPR051343">
    <property type="entry name" value="G-type_lectin_kinases/EP1-like"/>
</dbReference>
<feature type="domain" description="Protein kinase" evidence="21">
    <location>
        <begin position="526"/>
        <end position="800"/>
    </location>
</feature>
<evidence type="ECO:0000256" key="16">
    <source>
        <dbReference type="ARBA" id="ARBA00048679"/>
    </source>
</evidence>
<dbReference type="GeneID" id="107412632"/>
<dbReference type="Gene3D" id="3.30.200.20">
    <property type="entry name" value="Phosphorylase Kinase, domain 1"/>
    <property type="match status" value="1"/>
</dbReference>
<keyword evidence="13" id="KW-0675">Receptor</keyword>
<dbReference type="InterPro" id="IPR017441">
    <property type="entry name" value="Protein_kinase_ATP_BS"/>
</dbReference>
<keyword evidence="10 19" id="KW-1133">Transmembrane helix</keyword>
<keyword evidence="4 17" id="KW-0808">Transferase</keyword>
<dbReference type="InterPro" id="IPR011009">
    <property type="entry name" value="Kinase-like_dom_sf"/>
</dbReference>
<keyword evidence="23" id="KW-1185">Reference proteome</keyword>
<comment type="subcellular location">
    <subcellularLocation>
        <location evidence="1">Membrane</location>
        <topology evidence="1">Single-pass membrane protein</topology>
    </subcellularLocation>
</comment>
<evidence type="ECO:0000256" key="11">
    <source>
        <dbReference type="ARBA" id="ARBA00023136"/>
    </source>
</evidence>
<protein>
    <recommendedName>
        <fullName evidence="17">Receptor-like serine/threonine-protein kinase</fullName>
        <ecNumber evidence="17">2.7.11.1</ecNumber>
    </recommendedName>
</protein>
<feature type="domain" description="Bulb-type lectin" evidence="22">
    <location>
        <begin position="37"/>
        <end position="164"/>
    </location>
</feature>
<dbReference type="PROSITE" id="PS00107">
    <property type="entry name" value="PROTEIN_KINASE_ATP"/>
    <property type="match status" value="1"/>
</dbReference>
<dbReference type="Gene3D" id="1.10.510.10">
    <property type="entry name" value="Transferase(Phosphotransferase) domain 1"/>
    <property type="match status" value="1"/>
</dbReference>
<comment type="similarity">
    <text evidence="17">Belongs to the protein kinase superfamily. Ser/Thr protein kinase family.</text>
</comment>
<dbReference type="GO" id="GO:0016020">
    <property type="term" value="C:membrane"/>
    <property type="evidence" value="ECO:0007669"/>
    <property type="project" value="UniProtKB-SubCell"/>
</dbReference>
<name>A0A6P3ZL68_ZIZJJ</name>
<evidence type="ECO:0000256" key="9">
    <source>
        <dbReference type="ARBA" id="ARBA00022840"/>
    </source>
</evidence>
<feature type="signal peptide" evidence="20">
    <location>
        <begin position="1"/>
        <end position="34"/>
    </location>
</feature>
<organism evidence="23 24">
    <name type="scientific">Ziziphus jujuba</name>
    <name type="common">Chinese jujube</name>
    <name type="synonym">Ziziphus sativa</name>
    <dbReference type="NCBI Taxonomy" id="326968"/>
    <lineage>
        <taxon>Eukaryota</taxon>
        <taxon>Viridiplantae</taxon>
        <taxon>Streptophyta</taxon>
        <taxon>Embryophyta</taxon>
        <taxon>Tracheophyta</taxon>
        <taxon>Spermatophyta</taxon>
        <taxon>Magnoliopsida</taxon>
        <taxon>eudicotyledons</taxon>
        <taxon>Gunneridae</taxon>
        <taxon>Pentapetalae</taxon>
        <taxon>rosids</taxon>
        <taxon>fabids</taxon>
        <taxon>Rosales</taxon>
        <taxon>Rhamnaceae</taxon>
        <taxon>Paliureae</taxon>
        <taxon>Ziziphus</taxon>
    </lineage>
</organism>
<evidence type="ECO:0000256" key="19">
    <source>
        <dbReference type="SAM" id="Phobius"/>
    </source>
</evidence>
<keyword evidence="11 19" id="KW-0472">Membrane</keyword>
<evidence type="ECO:0000259" key="22">
    <source>
        <dbReference type="PROSITE" id="PS50927"/>
    </source>
</evidence>
<dbReference type="SUPFAM" id="SSF51110">
    <property type="entry name" value="alpha-D-mannose-specific plant lectins"/>
    <property type="match status" value="1"/>
</dbReference>
<evidence type="ECO:0000256" key="1">
    <source>
        <dbReference type="ARBA" id="ARBA00004167"/>
    </source>
</evidence>
<accession>A0A6P3ZL68</accession>
<dbReference type="GO" id="GO:0004674">
    <property type="term" value="F:protein serine/threonine kinase activity"/>
    <property type="evidence" value="ECO:0007669"/>
    <property type="project" value="UniProtKB-KW"/>
</dbReference>
<comment type="catalytic activity">
    <reaction evidence="15 17">
        <text>L-threonyl-[protein] + ATP = O-phospho-L-threonyl-[protein] + ADP + H(+)</text>
        <dbReference type="Rhea" id="RHEA:46608"/>
        <dbReference type="Rhea" id="RHEA-COMP:11060"/>
        <dbReference type="Rhea" id="RHEA-COMP:11605"/>
        <dbReference type="ChEBI" id="CHEBI:15378"/>
        <dbReference type="ChEBI" id="CHEBI:30013"/>
        <dbReference type="ChEBI" id="CHEBI:30616"/>
        <dbReference type="ChEBI" id="CHEBI:61977"/>
        <dbReference type="ChEBI" id="CHEBI:456216"/>
        <dbReference type="EC" id="2.7.11.1"/>
    </reaction>
</comment>
<dbReference type="PIRSF" id="PIRSF000641">
    <property type="entry name" value="SRK"/>
    <property type="match status" value="1"/>
</dbReference>
<comment type="catalytic activity">
    <reaction evidence="16 17">
        <text>L-seryl-[protein] + ATP = O-phospho-L-seryl-[protein] + ADP + H(+)</text>
        <dbReference type="Rhea" id="RHEA:17989"/>
        <dbReference type="Rhea" id="RHEA-COMP:9863"/>
        <dbReference type="Rhea" id="RHEA-COMP:11604"/>
        <dbReference type="ChEBI" id="CHEBI:15378"/>
        <dbReference type="ChEBI" id="CHEBI:29999"/>
        <dbReference type="ChEBI" id="CHEBI:30616"/>
        <dbReference type="ChEBI" id="CHEBI:83421"/>
        <dbReference type="ChEBI" id="CHEBI:456216"/>
        <dbReference type="EC" id="2.7.11.1"/>
    </reaction>
</comment>
<dbReference type="InterPro" id="IPR024171">
    <property type="entry name" value="SRK-like_kinase"/>
</dbReference>
<proteinExistence type="inferred from homology"/>
<dbReference type="GO" id="GO:0030246">
    <property type="term" value="F:carbohydrate binding"/>
    <property type="evidence" value="ECO:0007669"/>
    <property type="project" value="UniProtKB-KW"/>
</dbReference>
<dbReference type="SMART" id="SM00220">
    <property type="entry name" value="S_TKc"/>
    <property type="match status" value="1"/>
</dbReference>
<dbReference type="PROSITE" id="PS50011">
    <property type="entry name" value="PROTEIN_KINASE_DOM"/>
    <property type="match status" value="1"/>
</dbReference>
<keyword evidence="7 17" id="KW-0547">Nucleotide-binding</keyword>
<dbReference type="InterPro" id="IPR001480">
    <property type="entry name" value="Bulb-type_lectin_dom"/>
</dbReference>
<feature type="transmembrane region" description="Helical" evidence="19">
    <location>
        <begin position="469"/>
        <end position="493"/>
    </location>
</feature>
<dbReference type="InterPro" id="IPR000719">
    <property type="entry name" value="Prot_kinase_dom"/>
</dbReference>
<dbReference type="Pfam" id="PF01453">
    <property type="entry name" value="B_lectin"/>
    <property type="match status" value="1"/>
</dbReference>
<evidence type="ECO:0000256" key="12">
    <source>
        <dbReference type="ARBA" id="ARBA00023157"/>
    </source>
</evidence>
<feature type="chain" id="PRO_5047000691" description="Receptor-like serine/threonine-protein kinase" evidence="20">
    <location>
        <begin position="35"/>
        <end position="811"/>
    </location>
</feature>
<dbReference type="Pfam" id="PF00069">
    <property type="entry name" value="Pkinase"/>
    <property type="match status" value="1"/>
</dbReference>
<keyword evidence="12" id="KW-1015">Disulfide bond</keyword>
<keyword evidence="14" id="KW-0325">Glycoprotein</keyword>
<dbReference type="PROSITE" id="PS50927">
    <property type="entry name" value="BULB_LECTIN"/>
    <property type="match status" value="1"/>
</dbReference>